<evidence type="ECO:0000313" key="2">
    <source>
        <dbReference type="Proteomes" id="UP000050465"/>
    </source>
</evidence>
<organism evidence="1 2">
    <name type="scientific">Phormidesmis priestleyi Ana</name>
    <dbReference type="NCBI Taxonomy" id="1666911"/>
    <lineage>
        <taxon>Bacteria</taxon>
        <taxon>Bacillati</taxon>
        <taxon>Cyanobacteriota</taxon>
        <taxon>Cyanophyceae</taxon>
        <taxon>Leptolyngbyales</taxon>
        <taxon>Leptolyngbyaceae</taxon>
        <taxon>Phormidesmis</taxon>
    </lineage>
</organism>
<protein>
    <recommendedName>
        <fullName evidence="3">PsbP</fullName>
    </recommendedName>
</protein>
<dbReference type="Proteomes" id="UP000050465">
    <property type="component" value="Unassembled WGS sequence"/>
</dbReference>
<dbReference type="PROSITE" id="PS51257">
    <property type="entry name" value="PROKAR_LIPOPROTEIN"/>
    <property type="match status" value="1"/>
</dbReference>
<reference evidence="1 2" key="1">
    <citation type="submission" date="2015-09" db="EMBL/GenBank/DDBJ databases">
        <title>Identification and resolution of microdiversity through metagenomic sequencing of parallel consortia.</title>
        <authorList>
            <person name="Nelson W.C."/>
            <person name="Romine M.F."/>
            <person name="Lindemann S.R."/>
        </authorList>
    </citation>
    <scope>NUCLEOTIDE SEQUENCE [LARGE SCALE GENOMIC DNA]</scope>
    <source>
        <strain evidence="1">Ana</strain>
    </source>
</reference>
<name>A0A0N8KNE2_9CYAN</name>
<accession>A0A0N8KNE2</accession>
<dbReference type="EMBL" id="LJZR01000007">
    <property type="protein sequence ID" value="KPQ36290.1"/>
    <property type="molecule type" value="Genomic_DNA"/>
</dbReference>
<comment type="caution">
    <text evidence="1">The sequence shown here is derived from an EMBL/GenBank/DDBJ whole genome shotgun (WGS) entry which is preliminary data.</text>
</comment>
<dbReference type="AlphaFoldDB" id="A0A0N8KNE2"/>
<gene>
    <name evidence="1" type="ORF">HLUCCA11_07080</name>
</gene>
<dbReference type="Gene3D" id="3.40.1000.10">
    <property type="entry name" value="Mog1/PsbP, alpha/beta/alpha sandwich"/>
    <property type="match status" value="1"/>
</dbReference>
<dbReference type="STRING" id="1666911.HLUCCA11_07080"/>
<sequence length="186" mass="20952">MPRSILCVLLAVSLGGCSLWRDRVSNNRTVVEDATIDAASDLTNSDTQVRITVPQGWRIVRNNSRGSSDIYATYEPQELYVSVLSESNPVLDQFDIEDNAEQYRWLIEQELDRFEGETRTNLTALAGNPAVQYELRGVVDGVPVVYLHTTVQGRDRYYQVVGWTTESSYQANQNTLKAIINSFRGV</sequence>
<evidence type="ECO:0008006" key="3">
    <source>
        <dbReference type="Google" id="ProtNLM"/>
    </source>
</evidence>
<proteinExistence type="predicted"/>
<evidence type="ECO:0000313" key="1">
    <source>
        <dbReference type="EMBL" id="KPQ36290.1"/>
    </source>
</evidence>